<dbReference type="Proteomes" id="UP001159363">
    <property type="component" value="Chromosome 7"/>
</dbReference>
<evidence type="ECO:0000313" key="2">
    <source>
        <dbReference type="Proteomes" id="UP001159363"/>
    </source>
</evidence>
<evidence type="ECO:0000313" key="1">
    <source>
        <dbReference type="EMBL" id="KAJ8877899.1"/>
    </source>
</evidence>
<protein>
    <submittedName>
        <fullName evidence="1">Uncharacterized protein</fullName>
    </submittedName>
</protein>
<dbReference type="EMBL" id="JARBHB010000008">
    <property type="protein sequence ID" value="KAJ8877899.1"/>
    <property type="molecule type" value="Genomic_DNA"/>
</dbReference>
<reference evidence="1 2" key="1">
    <citation type="submission" date="2023-02" db="EMBL/GenBank/DDBJ databases">
        <title>LHISI_Scaffold_Assembly.</title>
        <authorList>
            <person name="Stuart O.P."/>
            <person name="Cleave R."/>
            <person name="Magrath M.J.L."/>
            <person name="Mikheyev A.S."/>
        </authorList>
    </citation>
    <scope>NUCLEOTIDE SEQUENCE [LARGE SCALE GENOMIC DNA]</scope>
    <source>
        <strain evidence="1">Daus_M_001</strain>
        <tissue evidence="1">Leg muscle</tissue>
    </source>
</reference>
<gene>
    <name evidence="1" type="ORF">PR048_022358</name>
</gene>
<keyword evidence="2" id="KW-1185">Reference proteome</keyword>
<accession>A0ABQ9H0U9</accession>
<name>A0ABQ9H0U9_9NEOP</name>
<comment type="caution">
    <text evidence="1">The sequence shown here is derived from an EMBL/GenBank/DDBJ whole genome shotgun (WGS) entry which is preliminary data.</text>
</comment>
<proteinExistence type="predicted"/>
<sequence>MCDSGEKIVHLSLMFDIRKIILPHLRIKLGLMKSFENEMNKYVEAFRYLRDELEQPASKAFTSVLHGFLSSRRAEDYVELAKQPSRKVTTD</sequence>
<organism evidence="1 2">
    <name type="scientific">Dryococelus australis</name>
    <dbReference type="NCBI Taxonomy" id="614101"/>
    <lineage>
        <taxon>Eukaryota</taxon>
        <taxon>Metazoa</taxon>
        <taxon>Ecdysozoa</taxon>
        <taxon>Arthropoda</taxon>
        <taxon>Hexapoda</taxon>
        <taxon>Insecta</taxon>
        <taxon>Pterygota</taxon>
        <taxon>Neoptera</taxon>
        <taxon>Polyneoptera</taxon>
        <taxon>Phasmatodea</taxon>
        <taxon>Verophasmatodea</taxon>
        <taxon>Anareolatae</taxon>
        <taxon>Phasmatidae</taxon>
        <taxon>Eurycanthinae</taxon>
        <taxon>Dryococelus</taxon>
    </lineage>
</organism>